<dbReference type="AlphaFoldDB" id="A0A3D8Q757"/>
<sequence>MAKRTRTEAQDGERNSTSPDDSSLHRLLDQQPRERNPKRASFGAATSPPFTTSINRRRESFLGNHVRTSPPGNMDTGIAPLEHAQQQSQGVPPRPASADKPRNEQPTMTLGITRKVKACAACRKQKIKCLMDDDRPPCRRCRERNLSCVLNKSLQSHMDDESRWRNTVSHDLVHIHKALDNVLRSLSQPVLPALETTLLRGQTHACSFDDASSPTEIGHEMCDGSPQLSPTVDEFLAQIPIESLYEITRLRSLRSAVVDTDPASEQQAKFPAIDDFITKGVIQVHEAERLVQFYLTRLDPYIYGIGGVYTDLQSLRRASPVLAACICTVSALHEPDNNKLYEVCNKEFRRLVANTMFDRHLSAEYLRALCIGSYWLSDISWTLSGMAVRRAGDFHLHKYYYKALSTTDTSSPTGRPDPAECLVSMDRARLWYLLYICDQHLSILYNRAPMIREEETILGWKAYSECSDSTDSDMRISSQVALLLILSQIRNLFGTDTSEPIPRAFATHISSFSQQLDKWLAQWSTALRANDFIGEFPSKGVLLHYHFGKLHLYAHVFRGLKSENGIDAIPAHFKDAASTAVTAAVNILELLLQDADLRKSLVGVPHYFHTMIAFAGVVLLKVSAKYHEQLSIDLEAIFTLTSNVISLFRSTACSRYHLVHWMATGLDKMLQNCKMVAAGQSENTNHNINGDVQSGYSVMDQQGSWNLGAQPNGVYNGTTPNGLQNNLMTGNEFATEITMLMSEFPPGEFDMGFDFI</sequence>
<evidence type="ECO:0000259" key="7">
    <source>
        <dbReference type="PROSITE" id="PS50048"/>
    </source>
</evidence>
<gene>
    <name evidence="8" type="ORF">BP5796_12467</name>
</gene>
<keyword evidence="3" id="KW-0238">DNA-binding</keyword>
<dbReference type="InterPro" id="IPR036864">
    <property type="entry name" value="Zn2-C6_fun-type_DNA-bd_sf"/>
</dbReference>
<dbReference type="GO" id="GO:0005634">
    <property type="term" value="C:nucleus"/>
    <property type="evidence" value="ECO:0007669"/>
    <property type="project" value="UniProtKB-SubCell"/>
</dbReference>
<dbReference type="PROSITE" id="PS00463">
    <property type="entry name" value="ZN2_CY6_FUNGAL_1"/>
    <property type="match status" value="1"/>
</dbReference>
<dbReference type="SMART" id="SM00066">
    <property type="entry name" value="GAL4"/>
    <property type="match status" value="1"/>
</dbReference>
<evidence type="ECO:0000256" key="2">
    <source>
        <dbReference type="ARBA" id="ARBA00023015"/>
    </source>
</evidence>
<accession>A0A3D8Q757</accession>
<dbReference type="EMBL" id="PDLN01000022">
    <property type="protein sequence ID" value="RDW57666.1"/>
    <property type="molecule type" value="Genomic_DNA"/>
</dbReference>
<feature type="region of interest" description="Disordered" evidence="6">
    <location>
        <begin position="83"/>
        <end position="105"/>
    </location>
</feature>
<evidence type="ECO:0000256" key="3">
    <source>
        <dbReference type="ARBA" id="ARBA00023125"/>
    </source>
</evidence>
<dbReference type="InterPro" id="IPR001138">
    <property type="entry name" value="Zn2Cys6_DnaBD"/>
</dbReference>
<dbReference type="SUPFAM" id="SSF57701">
    <property type="entry name" value="Zn2/Cys6 DNA-binding domain"/>
    <property type="match status" value="1"/>
</dbReference>
<comment type="caution">
    <text evidence="8">The sequence shown here is derived from an EMBL/GenBank/DDBJ whole genome shotgun (WGS) entry which is preliminary data.</text>
</comment>
<dbReference type="Pfam" id="PF00172">
    <property type="entry name" value="Zn_clus"/>
    <property type="match status" value="1"/>
</dbReference>
<dbReference type="InterPro" id="IPR051089">
    <property type="entry name" value="prtT"/>
</dbReference>
<evidence type="ECO:0000256" key="1">
    <source>
        <dbReference type="ARBA" id="ARBA00004123"/>
    </source>
</evidence>
<feature type="domain" description="Zn(2)-C6 fungal-type" evidence="7">
    <location>
        <begin position="118"/>
        <end position="150"/>
    </location>
</feature>
<dbReference type="PANTHER" id="PTHR31845">
    <property type="entry name" value="FINGER DOMAIN PROTEIN, PUTATIVE-RELATED"/>
    <property type="match status" value="1"/>
</dbReference>
<proteinExistence type="predicted"/>
<evidence type="ECO:0000256" key="4">
    <source>
        <dbReference type="ARBA" id="ARBA00023163"/>
    </source>
</evidence>
<organism evidence="8 9">
    <name type="scientific">Coleophoma crateriformis</name>
    <dbReference type="NCBI Taxonomy" id="565419"/>
    <lineage>
        <taxon>Eukaryota</taxon>
        <taxon>Fungi</taxon>
        <taxon>Dikarya</taxon>
        <taxon>Ascomycota</taxon>
        <taxon>Pezizomycotina</taxon>
        <taxon>Leotiomycetes</taxon>
        <taxon>Helotiales</taxon>
        <taxon>Dermateaceae</taxon>
        <taxon>Coleophoma</taxon>
    </lineage>
</organism>
<name>A0A3D8Q757_9HELO</name>
<feature type="region of interest" description="Disordered" evidence="6">
    <location>
        <begin position="1"/>
        <end position="56"/>
    </location>
</feature>
<dbReference type="Gene3D" id="4.10.240.10">
    <property type="entry name" value="Zn(2)-C6 fungal-type DNA-binding domain"/>
    <property type="match status" value="1"/>
</dbReference>
<dbReference type="Proteomes" id="UP000256328">
    <property type="component" value="Unassembled WGS sequence"/>
</dbReference>
<reference evidence="8 9" key="1">
    <citation type="journal article" date="2018" name="IMA Fungus">
        <title>IMA Genome-F 9: Draft genome sequence of Annulohypoxylon stygium, Aspergillus mulundensis, Berkeleyomyces basicola (syn. Thielaviopsis basicola), Ceratocystis smalleyi, two Cercospora beticola strains, Coleophoma cylindrospora, Fusarium fracticaudum, Phialophora cf. hyalina, and Morchella septimelata.</title>
        <authorList>
            <person name="Wingfield B.D."/>
            <person name="Bills G.F."/>
            <person name="Dong Y."/>
            <person name="Huang W."/>
            <person name="Nel W.J."/>
            <person name="Swalarsk-Parry B.S."/>
            <person name="Vaghefi N."/>
            <person name="Wilken P.M."/>
            <person name="An Z."/>
            <person name="de Beer Z.W."/>
            <person name="De Vos L."/>
            <person name="Chen L."/>
            <person name="Duong T.A."/>
            <person name="Gao Y."/>
            <person name="Hammerbacher A."/>
            <person name="Kikkert J.R."/>
            <person name="Li Y."/>
            <person name="Li H."/>
            <person name="Li K."/>
            <person name="Li Q."/>
            <person name="Liu X."/>
            <person name="Ma X."/>
            <person name="Naidoo K."/>
            <person name="Pethybridge S.J."/>
            <person name="Sun J."/>
            <person name="Steenkamp E.T."/>
            <person name="van der Nest M.A."/>
            <person name="van Wyk S."/>
            <person name="Wingfield M.J."/>
            <person name="Xiong C."/>
            <person name="Yue Q."/>
            <person name="Zhang X."/>
        </authorList>
    </citation>
    <scope>NUCLEOTIDE SEQUENCE [LARGE SCALE GENOMIC DNA]</scope>
    <source>
        <strain evidence="8 9">BP5796</strain>
    </source>
</reference>
<dbReference type="PROSITE" id="PS50048">
    <property type="entry name" value="ZN2_CY6_FUNGAL_2"/>
    <property type="match status" value="1"/>
</dbReference>
<dbReference type="GO" id="GO:0008270">
    <property type="term" value="F:zinc ion binding"/>
    <property type="evidence" value="ECO:0007669"/>
    <property type="project" value="InterPro"/>
</dbReference>
<keyword evidence="5" id="KW-0539">Nucleus</keyword>
<dbReference type="GO" id="GO:0000981">
    <property type="term" value="F:DNA-binding transcription factor activity, RNA polymerase II-specific"/>
    <property type="evidence" value="ECO:0007669"/>
    <property type="project" value="InterPro"/>
</dbReference>
<dbReference type="GO" id="GO:0000976">
    <property type="term" value="F:transcription cis-regulatory region binding"/>
    <property type="evidence" value="ECO:0007669"/>
    <property type="project" value="TreeGrafter"/>
</dbReference>
<keyword evidence="9" id="KW-1185">Reference proteome</keyword>
<evidence type="ECO:0000256" key="5">
    <source>
        <dbReference type="ARBA" id="ARBA00023242"/>
    </source>
</evidence>
<evidence type="ECO:0000256" key="6">
    <source>
        <dbReference type="SAM" id="MobiDB-lite"/>
    </source>
</evidence>
<protein>
    <recommendedName>
        <fullName evidence="7">Zn(2)-C6 fungal-type domain-containing protein</fullName>
    </recommendedName>
</protein>
<keyword evidence="4" id="KW-0804">Transcription</keyword>
<dbReference type="OrthoDB" id="4060227at2759"/>
<feature type="compositionally biased region" description="Basic and acidic residues" evidence="6">
    <location>
        <begin position="22"/>
        <end position="37"/>
    </location>
</feature>
<dbReference type="PANTHER" id="PTHR31845:SF17">
    <property type="entry name" value="ZN(II)2CYS6 TRANSCRIPTION FACTOR (EUROFUNG)"/>
    <property type="match status" value="1"/>
</dbReference>
<evidence type="ECO:0000313" key="9">
    <source>
        <dbReference type="Proteomes" id="UP000256328"/>
    </source>
</evidence>
<keyword evidence="2" id="KW-0805">Transcription regulation</keyword>
<comment type="subcellular location">
    <subcellularLocation>
        <location evidence="1">Nucleus</location>
    </subcellularLocation>
</comment>
<dbReference type="CDD" id="cd00067">
    <property type="entry name" value="GAL4"/>
    <property type="match status" value="1"/>
</dbReference>
<feature type="compositionally biased region" description="Basic and acidic residues" evidence="6">
    <location>
        <begin position="1"/>
        <end position="14"/>
    </location>
</feature>
<dbReference type="CDD" id="cd12148">
    <property type="entry name" value="fungal_TF_MHR"/>
    <property type="match status" value="1"/>
</dbReference>
<evidence type="ECO:0000313" key="8">
    <source>
        <dbReference type="EMBL" id="RDW57666.1"/>
    </source>
</evidence>